<evidence type="ECO:0000256" key="6">
    <source>
        <dbReference type="RuleBase" id="RU000320"/>
    </source>
</evidence>
<feature type="transmembrane region" description="Helical" evidence="7">
    <location>
        <begin position="238"/>
        <end position="256"/>
    </location>
</feature>
<evidence type="ECO:0000256" key="1">
    <source>
        <dbReference type="ARBA" id="ARBA00004127"/>
    </source>
</evidence>
<dbReference type="AlphaFoldDB" id="A0A178LZR7"/>
<dbReference type="Proteomes" id="UP000078287">
    <property type="component" value="Unassembled WGS sequence"/>
</dbReference>
<evidence type="ECO:0000259" key="8">
    <source>
        <dbReference type="Pfam" id="PF00361"/>
    </source>
</evidence>
<dbReference type="GO" id="GO:0048039">
    <property type="term" value="F:ubiquinone binding"/>
    <property type="evidence" value="ECO:0007669"/>
    <property type="project" value="TreeGrafter"/>
</dbReference>
<dbReference type="PRINTS" id="PR01437">
    <property type="entry name" value="NUOXDRDTASE4"/>
</dbReference>
<dbReference type="EMBL" id="LWQS01000097">
    <property type="protein sequence ID" value="OAN39598.1"/>
    <property type="molecule type" value="Genomic_DNA"/>
</dbReference>
<dbReference type="GO" id="GO:0015990">
    <property type="term" value="P:electron transport coupled proton transport"/>
    <property type="evidence" value="ECO:0007669"/>
    <property type="project" value="TreeGrafter"/>
</dbReference>
<dbReference type="GO" id="GO:0003954">
    <property type="term" value="F:NADH dehydrogenase activity"/>
    <property type="evidence" value="ECO:0007669"/>
    <property type="project" value="TreeGrafter"/>
</dbReference>
<feature type="transmembrane region" description="Helical" evidence="7">
    <location>
        <begin position="268"/>
        <end position="288"/>
    </location>
</feature>
<keyword evidence="3 6" id="KW-0812">Transmembrane</keyword>
<feature type="transmembrane region" description="Helical" evidence="7">
    <location>
        <begin position="392"/>
        <end position="415"/>
    </location>
</feature>
<dbReference type="GO" id="GO:0042773">
    <property type="term" value="P:ATP synthesis coupled electron transport"/>
    <property type="evidence" value="ECO:0007669"/>
    <property type="project" value="InterPro"/>
</dbReference>
<dbReference type="PANTHER" id="PTHR43507:SF1">
    <property type="entry name" value="NADH-UBIQUINONE OXIDOREDUCTASE CHAIN 4"/>
    <property type="match status" value="1"/>
</dbReference>
<feature type="transmembrane region" description="Helical" evidence="7">
    <location>
        <begin position="361"/>
        <end position="380"/>
    </location>
</feature>
<dbReference type="GO" id="GO:0008137">
    <property type="term" value="F:NADH dehydrogenase (ubiquinone) activity"/>
    <property type="evidence" value="ECO:0007669"/>
    <property type="project" value="InterPro"/>
</dbReference>
<feature type="transmembrane region" description="Helical" evidence="7">
    <location>
        <begin position="6"/>
        <end position="25"/>
    </location>
</feature>
<dbReference type="STRING" id="1707952.A6A03_19505"/>
<feature type="transmembrane region" description="Helical" evidence="7">
    <location>
        <begin position="95"/>
        <end position="115"/>
    </location>
</feature>
<dbReference type="InterPro" id="IPR010227">
    <property type="entry name" value="NADH_Q_OxRdtase_chainM/4"/>
</dbReference>
<feature type="transmembrane region" description="Helical" evidence="7">
    <location>
        <begin position="300"/>
        <end position="323"/>
    </location>
</feature>
<feature type="transmembrane region" description="Helical" evidence="7">
    <location>
        <begin position="178"/>
        <end position="199"/>
    </location>
</feature>
<feature type="transmembrane region" description="Helical" evidence="7">
    <location>
        <begin position="330"/>
        <end position="349"/>
    </location>
</feature>
<evidence type="ECO:0000313" key="10">
    <source>
        <dbReference type="Proteomes" id="UP000078287"/>
    </source>
</evidence>
<sequence length="525" mass="56800">MNQLGFPLLSLILWLPAAGALALLFVPRANAELARRISLATMVAGFLLSLLLPLRFETNPMQIAMVGAPPVMQFVEELPWLPIVGATYSLGVDGISLWLVMLTTFLGPIVVLSTWDSVHKDVRNFQILLLILQTAMLGVFLAQDLLLFYLFWEFTLIPMTFLIGIWGSQNRIYAARKFFLYTFAGSVLMLLALIALHLLHRDAIAAVEPGFRGTFSFSRFVSDLRAGRFTLDTTTERLLFGAFFLAFAVKVPLWPFHTWLPDAHVEAPTAGSVVLAGVLLKLGGYGIIRYNLTLFPAASQWAAPALAVLAVIGIIYGAAVAFAQSDMKKLVAYSSVSHMGFVVLGIFALNAEGISGAVLQMVNHGLSTSALFLMVGVLYERRHTRELAEYGGLWKVMPVFAAFSLLVALSSAGLPGLNGFVGEFTIIAGAFRSPLLGWVYVAIAVGGVVLAAAYLLKLFRAVFMGEVSQPANANLPDLNRRELTTFALLSIPIVVIGIYPALFFAGMQHSVAALVAELMAQVAGG</sequence>
<comment type="caution">
    <text evidence="9">The sequence shown here is derived from an EMBL/GenBank/DDBJ whole genome shotgun (WGS) entry which is preliminary data.</text>
</comment>
<keyword evidence="4 7" id="KW-1133">Transmembrane helix</keyword>
<feature type="transmembrane region" description="Helical" evidence="7">
    <location>
        <begin position="486"/>
        <end position="505"/>
    </location>
</feature>
<evidence type="ECO:0000256" key="4">
    <source>
        <dbReference type="ARBA" id="ARBA00022989"/>
    </source>
</evidence>
<dbReference type="Pfam" id="PF00361">
    <property type="entry name" value="Proton_antipo_M"/>
    <property type="match status" value="1"/>
</dbReference>
<dbReference type="InterPro" id="IPR001750">
    <property type="entry name" value="ND/Mrp_TM"/>
</dbReference>
<feature type="transmembrane region" description="Helical" evidence="7">
    <location>
        <begin position="127"/>
        <end position="143"/>
    </location>
</feature>
<feature type="transmembrane region" description="Helical" evidence="7">
    <location>
        <begin position="149"/>
        <end position="166"/>
    </location>
</feature>
<accession>A0A178LZR7</accession>
<dbReference type="PANTHER" id="PTHR43507">
    <property type="entry name" value="NADH-UBIQUINONE OXIDOREDUCTASE CHAIN 4"/>
    <property type="match status" value="1"/>
</dbReference>
<feature type="transmembrane region" description="Helical" evidence="7">
    <location>
        <begin position="37"/>
        <end position="56"/>
    </location>
</feature>
<keyword evidence="10" id="KW-1185">Reference proteome</keyword>
<comment type="similarity">
    <text evidence="2">Belongs to the complex I subunit 4 family.</text>
</comment>
<name>A0A178LZR7_9CHLR</name>
<reference evidence="9 10" key="1">
    <citation type="submission" date="2016-04" db="EMBL/GenBank/DDBJ databases">
        <title>Chloroflexus islandicus sp. nov., a thermophilic filamentous anoxygenic phototrophic bacterium from geyser Strokkur (Iceland).</title>
        <authorList>
            <person name="Gaisin V.A."/>
            <person name="Kalashnikov A.M."/>
            <person name="Sukhacheva M.V."/>
            <person name="Grouzdev D.S."/>
            <person name="Ivanov T.M."/>
            <person name="Kuznetsov B."/>
            <person name="Gorlenko V.M."/>
        </authorList>
    </citation>
    <scope>NUCLEOTIDE SEQUENCE [LARGE SCALE GENOMIC DNA]</scope>
    <source>
        <strain evidence="10">isl-2</strain>
    </source>
</reference>
<feature type="domain" description="NADH:quinone oxidoreductase/Mrp antiporter transmembrane" evidence="8">
    <location>
        <begin position="142"/>
        <end position="436"/>
    </location>
</feature>
<dbReference type="RefSeq" id="WP_066791016.1">
    <property type="nucleotide sequence ID" value="NZ_LWQS01000097.1"/>
</dbReference>
<evidence type="ECO:0000256" key="2">
    <source>
        <dbReference type="ARBA" id="ARBA00009025"/>
    </source>
</evidence>
<dbReference type="OrthoDB" id="9807568at2"/>
<comment type="subcellular location">
    <subcellularLocation>
        <location evidence="1">Endomembrane system</location>
        <topology evidence="1">Multi-pass membrane protein</topology>
    </subcellularLocation>
    <subcellularLocation>
        <location evidence="6">Membrane</location>
        <topology evidence="6">Multi-pass membrane protein</topology>
    </subcellularLocation>
</comment>
<protein>
    <submittedName>
        <fullName evidence="9">NADH:ubiquinone oxidoreductase subunit M</fullName>
    </submittedName>
</protein>
<keyword evidence="5 7" id="KW-0472">Membrane</keyword>
<dbReference type="GO" id="GO:0016020">
    <property type="term" value="C:membrane"/>
    <property type="evidence" value="ECO:0007669"/>
    <property type="project" value="UniProtKB-SubCell"/>
</dbReference>
<evidence type="ECO:0000256" key="3">
    <source>
        <dbReference type="ARBA" id="ARBA00022692"/>
    </source>
</evidence>
<feature type="transmembrane region" description="Helical" evidence="7">
    <location>
        <begin position="435"/>
        <end position="456"/>
    </location>
</feature>
<gene>
    <name evidence="9" type="ORF">A6A03_19505</name>
</gene>
<evidence type="ECO:0000313" key="9">
    <source>
        <dbReference type="EMBL" id="OAN39598.1"/>
    </source>
</evidence>
<evidence type="ECO:0000256" key="7">
    <source>
        <dbReference type="SAM" id="Phobius"/>
    </source>
</evidence>
<dbReference type="NCBIfam" id="TIGR01972">
    <property type="entry name" value="NDH_I_M"/>
    <property type="match status" value="1"/>
</dbReference>
<dbReference type="GO" id="GO:0012505">
    <property type="term" value="C:endomembrane system"/>
    <property type="evidence" value="ECO:0007669"/>
    <property type="project" value="UniProtKB-SubCell"/>
</dbReference>
<dbReference type="InterPro" id="IPR003918">
    <property type="entry name" value="NADH_UbQ_OxRdtase"/>
</dbReference>
<keyword evidence="9" id="KW-0830">Ubiquinone</keyword>
<evidence type="ECO:0000256" key="5">
    <source>
        <dbReference type="ARBA" id="ARBA00023136"/>
    </source>
</evidence>
<organism evidence="9 10">
    <name type="scientific">Chloroflexus islandicus</name>
    <dbReference type="NCBI Taxonomy" id="1707952"/>
    <lineage>
        <taxon>Bacteria</taxon>
        <taxon>Bacillati</taxon>
        <taxon>Chloroflexota</taxon>
        <taxon>Chloroflexia</taxon>
        <taxon>Chloroflexales</taxon>
        <taxon>Chloroflexineae</taxon>
        <taxon>Chloroflexaceae</taxon>
        <taxon>Chloroflexus</taxon>
    </lineage>
</organism>
<proteinExistence type="inferred from homology"/>